<dbReference type="Proteomes" id="UP001292084">
    <property type="component" value="Unassembled WGS sequence"/>
</dbReference>
<dbReference type="RefSeq" id="WP_322420046.1">
    <property type="nucleotide sequence ID" value="NZ_JAXQNN010000001.1"/>
</dbReference>
<name>A0ABU5KIF7_9BACL</name>
<evidence type="ECO:0000313" key="1">
    <source>
        <dbReference type="EMBL" id="MDZ5711022.1"/>
    </source>
</evidence>
<dbReference type="EMBL" id="JAXQNN010000001">
    <property type="protein sequence ID" value="MDZ5711022.1"/>
    <property type="molecule type" value="Genomic_DNA"/>
</dbReference>
<comment type="caution">
    <text evidence="1">The sequence shown here is derived from an EMBL/GenBank/DDBJ whole genome shotgun (WGS) entry which is preliminary data.</text>
</comment>
<accession>A0ABU5KIF7</accession>
<keyword evidence="2" id="KW-1185">Reference proteome</keyword>
<reference evidence="1 2" key="1">
    <citation type="submission" date="2023-12" db="EMBL/GenBank/DDBJ databases">
        <title>Jeotgalibacillus haloalkaliphilus sp. nov., a novel salt-tolerant bacteria, isolated from the estuary of the Fenhe River into the Yellow River.</title>
        <authorList>
            <person name="Li Y."/>
        </authorList>
    </citation>
    <scope>NUCLEOTIDE SEQUENCE [LARGE SCALE GENOMIC DNA]</scope>
    <source>
        <strain evidence="1 2">HH7-29</strain>
    </source>
</reference>
<organism evidence="1 2">
    <name type="scientific">Jeotgalibacillus haloalkalitolerans</name>
    <dbReference type="NCBI Taxonomy" id="3104292"/>
    <lineage>
        <taxon>Bacteria</taxon>
        <taxon>Bacillati</taxon>
        <taxon>Bacillota</taxon>
        <taxon>Bacilli</taxon>
        <taxon>Bacillales</taxon>
        <taxon>Caryophanaceae</taxon>
        <taxon>Jeotgalibacillus</taxon>
    </lineage>
</organism>
<gene>
    <name evidence="1" type="ORF">UFB30_02260</name>
</gene>
<proteinExistence type="predicted"/>
<evidence type="ECO:0000313" key="2">
    <source>
        <dbReference type="Proteomes" id="UP001292084"/>
    </source>
</evidence>
<protein>
    <submittedName>
        <fullName evidence="1">Uncharacterized protein</fullName>
    </submittedName>
</protein>
<sequence>MNSTGLSQQQLTEAVSLIRKAADLQETLQQTVFADQVMERSIPVVWFGRRSPGSLITIGTNPSSKEFIASDGSLLAAEKSRFFVREERVSLDQYQESEQSLIETIKHYQTYFERSTVYSGWFGKKNGAKLEGFLNGMGYSFYQDTGMQPAVHIDFFPIPTLKQMGTIKGREEVMDSPEIKSLLTDTINFLAPGKILILGKEHCKRFQHFYPYTRLGEIHQVEHYPDARYQKGYSEEFKAEVIGLHFKPSEQFLALGGGVDDNGLSHGSYGGRDAIRQIGEAVRRRS</sequence>